<evidence type="ECO:0000256" key="1">
    <source>
        <dbReference type="ARBA" id="ARBA00010139"/>
    </source>
</evidence>
<dbReference type="RefSeq" id="XP_062624288.1">
    <property type="nucleotide sequence ID" value="XM_062768304.1"/>
</dbReference>
<organism evidence="2 3">
    <name type="scientific">Vanrija pseudolonga</name>
    <dbReference type="NCBI Taxonomy" id="143232"/>
    <lineage>
        <taxon>Eukaryota</taxon>
        <taxon>Fungi</taxon>
        <taxon>Dikarya</taxon>
        <taxon>Basidiomycota</taxon>
        <taxon>Agaricomycotina</taxon>
        <taxon>Tremellomycetes</taxon>
        <taxon>Trichosporonales</taxon>
        <taxon>Trichosporonaceae</taxon>
        <taxon>Vanrija</taxon>
    </lineage>
</organism>
<keyword evidence="2" id="KW-0503">Monooxygenase</keyword>
<comment type="similarity">
    <text evidence="1">Belongs to the FAD-binding monooxygenase family.</text>
</comment>
<dbReference type="InterPro" id="IPR036188">
    <property type="entry name" value="FAD/NAD-bd_sf"/>
</dbReference>
<dbReference type="PANTHER" id="PTHR42877:SF4">
    <property type="entry name" value="FAD_NAD(P)-BINDING DOMAIN-CONTAINING PROTEIN-RELATED"/>
    <property type="match status" value="1"/>
</dbReference>
<evidence type="ECO:0000313" key="2">
    <source>
        <dbReference type="EMBL" id="WOO78256.1"/>
    </source>
</evidence>
<dbReference type="AlphaFoldDB" id="A0AAF0Y5W0"/>
<dbReference type="GO" id="GO:0004497">
    <property type="term" value="F:monooxygenase activity"/>
    <property type="evidence" value="ECO:0007669"/>
    <property type="project" value="UniProtKB-KW"/>
</dbReference>
<dbReference type="Gene3D" id="3.50.50.60">
    <property type="entry name" value="FAD/NAD(P)-binding domain"/>
    <property type="match status" value="2"/>
</dbReference>
<dbReference type="InterPro" id="IPR051209">
    <property type="entry name" value="FAD-bind_Monooxygenase_sf"/>
</dbReference>
<keyword evidence="3" id="KW-1185">Reference proteome</keyword>
<dbReference type="PANTHER" id="PTHR42877">
    <property type="entry name" value="L-ORNITHINE N(5)-MONOOXYGENASE-RELATED"/>
    <property type="match status" value="1"/>
</dbReference>
<dbReference type="Proteomes" id="UP000827549">
    <property type="component" value="Chromosome 2"/>
</dbReference>
<dbReference type="Pfam" id="PF13738">
    <property type="entry name" value="Pyr_redox_3"/>
    <property type="match status" value="1"/>
</dbReference>
<dbReference type="SUPFAM" id="SSF51905">
    <property type="entry name" value="FAD/NAD(P)-binding domain"/>
    <property type="match status" value="2"/>
</dbReference>
<evidence type="ECO:0000313" key="3">
    <source>
        <dbReference type="Proteomes" id="UP000827549"/>
    </source>
</evidence>
<accession>A0AAF0Y5W0</accession>
<keyword evidence="2" id="KW-0560">Oxidoreductase</keyword>
<protein>
    <submittedName>
        <fullName evidence="2">Baeyer-Villiger monooxygenase</fullName>
    </submittedName>
</protein>
<sequence length="568" mass="64484">MGYGPSIAIIGAGVGGLSMALELDKRGLTNWTIYEKASGVGGTWYVNRYPGCRCDVPAIVYSHSQHQSPNWTQSHPPREELQRYWENLAKSQNLSSRIQLNTEFKKAAWNPEYHEYTIDLHNSDKKEDFTITAQILISACGVLARPQRMALPGTDDFEGKLIHAAEWPEELDNKALKGKTVAVVGNGCSASQIVGALSEDPEINIVNIARTKQWYAPNGTAKDSRDRNSIPFSPEIRETWRRYPFLLWALRWRIVAMLDQRWKWFMEEEGASWRAQVEGETREWLKKTVPPELYDKVATDDPWGSKRIIYHDNYLTALTKPQVKLIEGRLKSLRKNAVVLDDGQELIVDVVALAIGYDSEGIDLDIAGTTDKTTNYTSKAQLKQYLGTTMPGLPNYFILLGNNMGLNHMSITAVLEIQAEYVGKIIQGMRDYQLPQIEPKLEAALKWDGWMEKRLERTTWQRVSNYWRAGRTGRIYTHYPGSVLSLWWFFRWPVWKDFKGAEPIVRRQRLKRVLFLLALVVAGYFGRGRNGLGLRLVQDAVKGGESAVQAGKAAVQVLKSKVTELIGH</sequence>
<name>A0AAF0Y5W0_9TREE</name>
<dbReference type="EMBL" id="CP086715">
    <property type="protein sequence ID" value="WOO78256.1"/>
    <property type="molecule type" value="Genomic_DNA"/>
</dbReference>
<gene>
    <name evidence="2" type="primary">SCO3172_2</name>
    <name evidence="2" type="ORF">LOC62_02G001806</name>
</gene>
<dbReference type="GeneID" id="87805060"/>
<reference evidence="2" key="1">
    <citation type="submission" date="2023-10" db="EMBL/GenBank/DDBJ databases">
        <authorList>
            <person name="Noh H."/>
        </authorList>
    </citation>
    <scope>NUCLEOTIDE SEQUENCE</scope>
    <source>
        <strain evidence="2">DUCC4014</strain>
    </source>
</reference>
<proteinExistence type="inferred from homology"/>